<organism evidence="3 4">
    <name type="scientific">Propioniciclava coleopterorum</name>
    <dbReference type="NCBI Taxonomy" id="2714937"/>
    <lineage>
        <taxon>Bacteria</taxon>
        <taxon>Bacillati</taxon>
        <taxon>Actinomycetota</taxon>
        <taxon>Actinomycetes</taxon>
        <taxon>Propionibacteriales</taxon>
        <taxon>Propionibacteriaceae</taxon>
        <taxon>Propioniciclava</taxon>
    </lineage>
</organism>
<protein>
    <submittedName>
        <fullName evidence="3">DUF4185 domain-containing protein</fullName>
    </submittedName>
</protein>
<evidence type="ECO:0000313" key="4">
    <source>
        <dbReference type="Proteomes" id="UP000501058"/>
    </source>
</evidence>
<dbReference type="RefSeq" id="WP_166234148.1">
    <property type="nucleotide sequence ID" value="NZ_CP049865.1"/>
</dbReference>
<dbReference type="Pfam" id="PF13810">
    <property type="entry name" value="DUF4185"/>
    <property type="match status" value="1"/>
</dbReference>
<reference evidence="3 4" key="1">
    <citation type="submission" date="2020-03" db="EMBL/GenBank/DDBJ databases">
        <title>Propioniciclava sp. nov., isolated from Hydrophilus acuminatus.</title>
        <authorList>
            <person name="Hyun D.-W."/>
            <person name="Bae J.-W."/>
        </authorList>
    </citation>
    <scope>NUCLEOTIDE SEQUENCE [LARGE SCALE GENOMIC DNA]</scope>
    <source>
        <strain evidence="3 4">HDW11</strain>
    </source>
</reference>
<keyword evidence="4" id="KW-1185">Reference proteome</keyword>
<accession>A0A6G7Y8Y5</accession>
<feature type="region of interest" description="Disordered" evidence="1">
    <location>
        <begin position="333"/>
        <end position="371"/>
    </location>
</feature>
<dbReference type="KEGG" id="prv:G7070_13415"/>
<proteinExistence type="predicted"/>
<evidence type="ECO:0000259" key="2">
    <source>
        <dbReference type="Pfam" id="PF13810"/>
    </source>
</evidence>
<name>A0A6G7Y8Y5_9ACTN</name>
<gene>
    <name evidence="3" type="ORF">G7070_13415</name>
</gene>
<feature type="domain" description="DUF4185" evidence="2">
    <location>
        <begin position="369"/>
        <end position="708"/>
    </location>
</feature>
<dbReference type="InterPro" id="IPR025442">
    <property type="entry name" value="DUF4185"/>
</dbReference>
<evidence type="ECO:0000256" key="1">
    <source>
        <dbReference type="SAM" id="MobiDB-lite"/>
    </source>
</evidence>
<dbReference type="Proteomes" id="UP000501058">
    <property type="component" value="Chromosome"/>
</dbReference>
<feature type="compositionally biased region" description="Basic and acidic residues" evidence="1">
    <location>
        <begin position="333"/>
        <end position="342"/>
    </location>
</feature>
<dbReference type="AlphaFoldDB" id="A0A6G7Y8Y5"/>
<sequence length="725" mass="77445">MLPIGSTSMIQSTIAGDTGRWRALLRAPRLDALVRRADADGVRLEHYHRTQGRPDRGWDRGATLTAASTAPAALAQLPDSPFWRRGELVALVPDDSGVAEWRHDPAGEPLDWARTADLGPGEQVALVASGPVLHAVVVSAGRARHWHRPAEGGWVAGADLGPCDGAPGLVVHRGRLTAALPAAGRLALLAGERGTWRDVGEIDDGTRAPALAPRPGGGLLLAAPQPTAGVRWWRLGDRGAVGEDAPRPDLAPHARVHALALAATALGGGVDATRVSLGAVNLGGAFQAVGRPTGWLQALVAEDDSVYLWHREQRVHDAHWVRAAGLRVLTAEPTHRAARASEKTAQISGERDTQPSPGDPRTTLSRSETVSGVRGTDLGVRIDVEGRTLMLFGDTHWGRRRWATRDSIAAVTDPDADLPGFEFHGGPLKFAGLGTTMTEYDVPLDAFSHGRHWYAFTSSNHFARHQVMGRSMLARAVDGPDAIAGASRRPFRFETIAQVSDLFFVNISCAPVRRDLPGSPFPDGAGPLLGLWGAGSYRADDLRFAVLDPGRDLSRPAIAYLAGLEGGVPRWSDAEADAVPIVRGSYGEVTVRWVPALASYALLTMTGPEDAAGGAVVLRTAPQPWGPWSERLLLFDWIADGLSFGDPTRRFIRAFASDDPVGDDIFGAQAGRPGGAYAPYLYDAAARPDGVRLRYTLSTWNPYQVVLMEHRLTPDDLAVLGVARG</sequence>
<dbReference type="EMBL" id="CP049865">
    <property type="protein sequence ID" value="QIK73077.1"/>
    <property type="molecule type" value="Genomic_DNA"/>
</dbReference>
<evidence type="ECO:0000313" key="3">
    <source>
        <dbReference type="EMBL" id="QIK73077.1"/>
    </source>
</evidence>